<gene>
    <name evidence="2" type="ORF">BELL_0321g00020</name>
</gene>
<organism evidence="2 3">
    <name type="scientific">Botrytis elliptica</name>
    <dbReference type="NCBI Taxonomy" id="278938"/>
    <lineage>
        <taxon>Eukaryota</taxon>
        <taxon>Fungi</taxon>
        <taxon>Dikarya</taxon>
        <taxon>Ascomycota</taxon>
        <taxon>Pezizomycotina</taxon>
        <taxon>Leotiomycetes</taxon>
        <taxon>Helotiales</taxon>
        <taxon>Sclerotiniaceae</taxon>
        <taxon>Botrytis</taxon>
    </lineage>
</organism>
<reference evidence="2 3" key="1">
    <citation type="submission" date="2017-12" db="EMBL/GenBank/DDBJ databases">
        <title>Comparative genomics of Botrytis spp.</title>
        <authorList>
            <person name="Valero-Jimenez C.A."/>
            <person name="Tapia P."/>
            <person name="Veloso J."/>
            <person name="Silva-Moreno E."/>
            <person name="Staats M."/>
            <person name="Valdes J.H."/>
            <person name="Van Kan J.A.L."/>
        </authorList>
    </citation>
    <scope>NUCLEOTIDE SEQUENCE [LARGE SCALE GENOMIC DNA]</scope>
    <source>
        <strain evidence="2 3">Be9601</strain>
    </source>
</reference>
<evidence type="ECO:0000313" key="3">
    <source>
        <dbReference type="Proteomes" id="UP000297229"/>
    </source>
</evidence>
<feature type="compositionally biased region" description="Basic residues" evidence="1">
    <location>
        <begin position="142"/>
        <end position="154"/>
    </location>
</feature>
<dbReference type="Proteomes" id="UP000297229">
    <property type="component" value="Unassembled WGS sequence"/>
</dbReference>
<feature type="compositionally biased region" description="Basic and acidic residues" evidence="1">
    <location>
        <begin position="111"/>
        <end position="130"/>
    </location>
</feature>
<dbReference type="AlphaFoldDB" id="A0A4Z1JJM4"/>
<sequence length="179" mass="19971">MGIHQENQNSLFPSAHIPTREELPSVSFTSPNTDLIHTATVAPPAIRYGHQVIYTPSFQSTRAHRGSDGHKSADEDGIVHSSLLEIFPQSVDKMALRERIEKWMEQVEHGEWETEMETEMKTESKSKEGGDEVMTGGVSCCKSRKSRKRDRKGRYVVGGDEDEDEDGGGVRGKKSRVGE</sequence>
<dbReference type="OrthoDB" id="3563686at2759"/>
<keyword evidence="3" id="KW-1185">Reference proteome</keyword>
<comment type="caution">
    <text evidence="2">The sequence shown here is derived from an EMBL/GenBank/DDBJ whole genome shotgun (WGS) entry which is preliminary data.</text>
</comment>
<feature type="region of interest" description="Disordered" evidence="1">
    <location>
        <begin position="111"/>
        <end position="179"/>
    </location>
</feature>
<name>A0A4Z1JJM4_9HELO</name>
<evidence type="ECO:0000256" key="1">
    <source>
        <dbReference type="SAM" id="MobiDB-lite"/>
    </source>
</evidence>
<protein>
    <submittedName>
        <fullName evidence="2">Uncharacterized protein</fullName>
    </submittedName>
</protein>
<accession>A0A4Z1JJM4</accession>
<evidence type="ECO:0000313" key="2">
    <source>
        <dbReference type="EMBL" id="TGO73911.1"/>
    </source>
</evidence>
<proteinExistence type="predicted"/>
<dbReference type="EMBL" id="PQXM01000319">
    <property type="protein sequence ID" value="TGO73911.1"/>
    <property type="molecule type" value="Genomic_DNA"/>
</dbReference>